<feature type="non-terminal residue" evidence="2">
    <location>
        <position position="1"/>
    </location>
</feature>
<feature type="non-terminal residue" evidence="2">
    <location>
        <position position="115"/>
    </location>
</feature>
<evidence type="ECO:0000256" key="1">
    <source>
        <dbReference type="SAM" id="MobiDB-lite"/>
    </source>
</evidence>
<accession>A0A1B6ETP3</accession>
<gene>
    <name evidence="2" type="ORF">g.8889</name>
</gene>
<proteinExistence type="predicted"/>
<organism evidence="2">
    <name type="scientific">Cuerna arida</name>
    <dbReference type="NCBI Taxonomy" id="1464854"/>
    <lineage>
        <taxon>Eukaryota</taxon>
        <taxon>Metazoa</taxon>
        <taxon>Ecdysozoa</taxon>
        <taxon>Arthropoda</taxon>
        <taxon>Hexapoda</taxon>
        <taxon>Insecta</taxon>
        <taxon>Pterygota</taxon>
        <taxon>Neoptera</taxon>
        <taxon>Paraneoptera</taxon>
        <taxon>Hemiptera</taxon>
        <taxon>Auchenorrhyncha</taxon>
        <taxon>Membracoidea</taxon>
        <taxon>Cicadellidae</taxon>
        <taxon>Cicadellinae</taxon>
        <taxon>Proconiini</taxon>
        <taxon>Cuerna</taxon>
    </lineage>
</organism>
<dbReference type="AlphaFoldDB" id="A0A1B6ETP3"/>
<dbReference type="EMBL" id="GECZ01028521">
    <property type="protein sequence ID" value="JAS41248.1"/>
    <property type="molecule type" value="Transcribed_RNA"/>
</dbReference>
<evidence type="ECO:0000313" key="2">
    <source>
        <dbReference type="EMBL" id="JAS41248.1"/>
    </source>
</evidence>
<feature type="compositionally biased region" description="Polar residues" evidence="1">
    <location>
        <begin position="7"/>
        <end position="31"/>
    </location>
</feature>
<protein>
    <submittedName>
        <fullName evidence="2">Uncharacterized protein</fullName>
    </submittedName>
</protein>
<feature type="compositionally biased region" description="Polar residues" evidence="1">
    <location>
        <begin position="38"/>
        <end position="65"/>
    </location>
</feature>
<reference evidence="2" key="1">
    <citation type="submission" date="2015-11" db="EMBL/GenBank/DDBJ databases">
        <title>De novo transcriptome assembly of four potential Pierce s Disease insect vectors from Arizona vineyards.</title>
        <authorList>
            <person name="Tassone E.E."/>
        </authorList>
    </citation>
    <scope>NUCLEOTIDE SEQUENCE</scope>
</reference>
<feature type="region of interest" description="Disordered" evidence="1">
    <location>
        <begin position="1"/>
        <end position="66"/>
    </location>
</feature>
<name>A0A1B6ETP3_9HEMI</name>
<sequence length="115" mass="12356">NKDTVAANKSNLISGNLGKTDSLPLNASPSNEFREQSSTESLNKTATDNVNPTIHTNNPVQSSLNGPEYQSVIQDLSTKRSWDETNTLPHLDALTLDILGDKSSNQSSNKTSVDA</sequence>